<dbReference type="GO" id="GO:0031293">
    <property type="term" value="P:membrane protein intracellular domain proteolysis"/>
    <property type="evidence" value="ECO:0007669"/>
    <property type="project" value="TreeGrafter"/>
</dbReference>
<dbReference type="AlphaFoldDB" id="A0A330LAV6"/>
<organism evidence="3 4">
    <name type="scientific">Nitrospira lenta</name>
    <dbReference type="NCBI Taxonomy" id="1436998"/>
    <lineage>
        <taxon>Bacteria</taxon>
        <taxon>Pseudomonadati</taxon>
        <taxon>Nitrospirota</taxon>
        <taxon>Nitrospiria</taxon>
        <taxon>Nitrospirales</taxon>
        <taxon>Nitrospiraceae</taxon>
        <taxon>Nitrospira</taxon>
    </lineage>
</organism>
<dbReference type="GO" id="GO:0004222">
    <property type="term" value="F:metalloendopeptidase activity"/>
    <property type="evidence" value="ECO:0007669"/>
    <property type="project" value="InterPro"/>
</dbReference>
<keyword evidence="2" id="KW-0472">Membrane</keyword>
<evidence type="ECO:0000256" key="2">
    <source>
        <dbReference type="SAM" id="Phobius"/>
    </source>
</evidence>
<sequence>MSDALFSPAWYRVANLALRLRSHAQIHRHLYRGEVWYVLQDRSNARFHRFSPAAYHVIGLLNGRATVQAVWEEVCAKLGDDAPTQGEIIQLLGQLHAADLLQGELSPDTTEIFHRFETQRQRKWQRRLMSVFSWQIPLWDPERFLTRLLPFVRPFFGWRGALLWCALVVPALFVGASHWHDLTSNVLDQVMTPHNLVVLWFLFPAIKLLHELGHAFAVKAFGGEVHDLGVMFLVFTPVPYVDASASWAFSRTWQRVAVGAAGMLVELALAAIAMFVWLSVEPGAVRTLAYNAIMVAGISTVIFNGNPLLQFDGYYMLADYLEIPNLKMRANRYLGFLAERYLFGHRDAVPGPATPGERRWFVLYAIAAYVCRILVVVGILLFLTDQLFLLGVIFAGLTACTWILFPLGKGLAFLFTSPRLRLVRGRAMVVSFGVLAGLIGLVCLVPVPYRTRAEGVVWIPEEAHVRAAVDGFVRTVVVKSGEQVLPGDVLVVCEDPVLVSKVHTLEARLDEVTARIREQFPDNLVKAQILAEERLVVEENLVRAREQAEELMIRSQTAGTVVLPKGSDLPGRFLTHGGLVAYVVNLETMTVRTMVEQVDIDLIASNTKQVQVRLAERLADPADARLKRFVPAASKEIPSPALSHEGGGEVPLDPRDPKGHTALKNVFQVDVELPPPLGVLNVGGRVFVRFDHGRSPLAVQWYRKGRQLFLSRFNV</sequence>
<dbReference type="InterPro" id="IPR001193">
    <property type="entry name" value="MBTPS2"/>
</dbReference>
<feature type="transmembrane region" description="Helical" evidence="2">
    <location>
        <begin position="388"/>
        <end position="415"/>
    </location>
</feature>
<keyword evidence="2" id="KW-1133">Transmembrane helix</keyword>
<evidence type="ECO:0000313" key="4">
    <source>
        <dbReference type="Proteomes" id="UP000248168"/>
    </source>
</evidence>
<dbReference type="InterPro" id="IPR041881">
    <property type="entry name" value="PqqD_sf"/>
</dbReference>
<feature type="coiled-coil region" evidence="1">
    <location>
        <begin position="527"/>
        <end position="554"/>
    </location>
</feature>
<accession>A0A330LAV6</accession>
<dbReference type="Gene3D" id="1.10.10.1150">
    <property type="entry name" value="Coenzyme PQQ synthesis protein D (PqqD)"/>
    <property type="match status" value="1"/>
</dbReference>
<dbReference type="SUPFAM" id="SSF111369">
    <property type="entry name" value="HlyD-like secretion proteins"/>
    <property type="match status" value="1"/>
</dbReference>
<feature type="transmembrane region" description="Helical" evidence="2">
    <location>
        <begin position="361"/>
        <end position="382"/>
    </location>
</feature>
<dbReference type="EMBL" id="OUNR01000022">
    <property type="protein sequence ID" value="SPP66888.1"/>
    <property type="molecule type" value="Genomic_DNA"/>
</dbReference>
<keyword evidence="4" id="KW-1185">Reference proteome</keyword>
<dbReference type="Proteomes" id="UP000248168">
    <property type="component" value="Unassembled WGS sequence"/>
</dbReference>
<dbReference type="GO" id="GO:0005737">
    <property type="term" value="C:cytoplasm"/>
    <property type="evidence" value="ECO:0007669"/>
    <property type="project" value="TreeGrafter"/>
</dbReference>
<dbReference type="PANTHER" id="PTHR13325">
    <property type="entry name" value="PROTEASE M50 MEMBRANE-BOUND TRANSCRIPTION FACTOR SITE 2 PROTEASE"/>
    <property type="match status" value="1"/>
</dbReference>
<proteinExistence type="predicted"/>
<feature type="transmembrane region" description="Helical" evidence="2">
    <location>
        <begin position="427"/>
        <end position="449"/>
    </location>
</feature>
<dbReference type="GO" id="GO:0016020">
    <property type="term" value="C:membrane"/>
    <property type="evidence" value="ECO:0007669"/>
    <property type="project" value="InterPro"/>
</dbReference>
<dbReference type="Gene3D" id="1.10.287.470">
    <property type="entry name" value="Helix hairpin bin"/>
    <property type="match status" value="1"/>
</dbReference>
<feature type="transmembrane region" description="Helical" evidence="2">
    <location>
        <begin position="191"/>
        <end position="209"/>
    </location>
</feature>
<dbReference type="RefSeq" id="WP_121990988.1">
    <property type="nucleotide sequence ID" value="NZ_OUNR01000022.1"/>
</dbReference>
<evidence type="ECO:0000256" key="1">
    <source>
        <dbReference type="SAM" id="Coils"/>
    </source>
</evidence>
<feature type="transmembrane region" description="Helical" evidence="2">
    <location>
        <begin position="256"/>
        <end position="277"/>
    </location>
</feature>
<evidence type="ECO:0000313" key="3">
    <source>
        <dbReference type="EMBL" id="SPP66888.1"/>
    </source>
</evidence>
<dbReference type="PANTHER" id="PTHR13325:SF3">
    <property type="entry name" value="MEMBRANE-BOUND TRANSCRIPTION FACTOR SITE-2 PROTEASE"/>
    <property type="match status" value="1"/>
</dbReference>
<dbReference type="InParanoid" id="A0A330LAV6"/>
<reference evidence="4" key="1">
    <citation type="submission" date="2018-04" db="EMBL/GenBank/DDBJ databases">
        <authorList>
            <person name="Lucker S."/>
            <person name="Sakoula D."/>
        </authorList>
    </citation>
    <scope>NUCLEOTIDE SEQUENCE [LARGE SCALE GENOMIC DNA]</scope>
</reference>
<protein>
    <submittedName>
        <fullName evidence="3">Peptidase, M50 family</fullName>
    </submittedName>
</protein>
<keyword evidence="1" id="KW-0175">Coiled coil</keyword>
<dbReference type="Gene3D" id="2.40.50.100">
    <property type="match status" value="1"/>
</dbReference>
<dbReference type="OrthoDB" id="9759690at2"/>
<name>A0A330LAV6_9BACT</name>
<feature type="transmembrane region" description="Helical" evidence="2">
    <location>
        <begin position="289"/>
        <end position="309"/>
    </location>
</feature>
<keyword evidence="2" id="KW-0812">Transmembrane</keyword>
<gene>
    <name evidence="3" type="ORF">NITLEN_90143</name>
</gene>
<feature type="transmembrane region" description="Helical" evidence="2">
    <location>
        <begin position="161"/>
        <end position="179"/>
    </location>
</feature>